<dbReference type="PANTHER" id="PTHR33371:SF4">
    <property type="entry name" value="INTERMEMBRANE PHOSPHOLIPID TRANSPORT SYSTEM BINDING PROTEIN MLAD"/>
    <property type="match status" value="1"/>
</dbReference>
<evidence type="ECO:0000313" key="3">
    <source>
        <dbReference type="EMBL" id="WED77039.1"/>
    </source>
</evidence>
<reference evidence="3" key="2">
    <citation type="submission" date="2023-02" db="EMBL/GenBank/DDBJ databases">
        <title>The sequence of Aeromonas allosaccharophila K520.</title>
        <authorList>
            <person name="Luo X."/>
        </authorList>
    </citation>
    <scope>NUCLEOTIDE SEQUENCE</scope>
    <source>
        <strain evidence="3">K520</strain>
    </source>
</reference>
<dbReference type="Proteomes" id="UP000595101">
    <property type="component" value="Chromosome"/>
</dbReference>
<evidence type="ECO:0000313" key="2">
    <source>
        <dbReference type="EMBL" id="QPR53605.1"/>
    </source>
</evidence>
<dbReference type="KEGG" id="aall:I6G90_14205"/>
<sequence>MKFSKVEFLVGTFMLAGIAAILALALQVAGLSFKPEGETYTLRAHFDNIGGLKVRSPVKVGGVVVGRVSDIALDPKTQVPEVTLMMQKSAGEFSETSSLSILTSGLLGEQYIGLMPGFSDEEMGTAMLKDGDLIEDTKSAIVLEDLIGKFLYSQSSDSKSDSKKE</sequence>
<dbReference type="AlphaFoldDB" id="A0A0T6UBY5"/>
<evidence type="ECO:0000259" key="1">
    <source>
        <dbReference type="Pfam" id="PF02470"/>
    </source>
</evidence>
<reference evidence="4 6" key="3">
    <citation type="submission" date="2023-10" db="EMBL/GenBank/DDBJ databases">
        <title>Genome analysis of psychrotrophic aerobic bacterium Aeromonas allosaccharophila BIM B-1809 isolated from infected fish.</title>
        <authorList>
            <person name="Leanovich S.I."/>
            <person name="Sidarenka A.V."/>
            <person name="Akhremchuk A.E."/>
            <person name="Sikolenko M.A."/>
            <person name="Valentovich L.N."/>
        </authorList>
    </citation>
    <scope>NUCLEOTIDE SEQUENCE [LARGE SCALE GENOMIC DNA]</scope>
    <source>
        <strain evidence="4 6">BIM B-1809</strain>
    </source>
</reference>
<dbReference type="GO" id="GO:0005548">
    <property type="term" value="F:phospholipid transporter activity"/>
    <property type="evidence" value="ECO:0007669"/>
    <property type="project" value="TreeGrafter"/>
</dbReference>
<dbReference type="Pfam" id="PF02470">
    <property type="entry name" value="MlaD"/>
    <property type="match status" value="1"/>
</dbReference>
<dbReference type="InterPro" id="IPR003399">
    <property type="entry name" value="Mce/MlaD"/>
</dbReference>
<dbReference type="EMBL" id="CP065745">
    <property type="protein sequence ID" value="QPR53605.1"/>
    <property type="molecule type" value="Genomic_DNA"/>
</dbReference>
<evidence type="ECO:0000313" key="6">
    <source>
        <dbReference type="Proteomes" id="UP001302667"/>
    </source>
</evidence>
<dbReference type="RefSeq" id="WP_058053468.1">
    <property type="nucleotide sequence ID" value="NZ_CAAKNO010000055.1"/>
</dbReference>
<dbReference type="EMBL" id="CP118988">
    <property type="protein sequence ID" value="WED77039.1"/>
    <property type="molecule type" value="Genomic_DNA"/>
</dbReference>
<gene>
    <name evidence="2" type="primary">mlaD</name>
    <name evidence="2" type="ORF">I6G90_14205</name>
    <name evidence="3" type="ORF">PYU98_01785</name>
    <name evidence="4" type="ORF">RY972_19700</name>
</gene>
<dbReference type="Proteomes" id="UP001213721">
    <property type="component" value="Chromosome"/>
</dbReference>
<dbReference type="Proteomes" id="UP001302667">
    <property type="component" value="Chromosome"/>
</dbReference>
<dbReference type="GeneID" id="60786782"/>
<dbReference type="InterPro" id="IPR052336">
    <property type="entry name" value="MlaD_Phospholipid_Transporter"/>
</dbReference>
<reference evidence="2 5" key="1">
    <citation type="submission" date="2020-12" db="EMBL/GenBank/DDBJ databases">
        <title>FDA dAtabase for Regulatory Grade micrObial Sequences (FDA-ARGOS): Supporting development and validation of Infectious Disease Dx tests.</title>
        <authorList>
            <person name="Sproer C."/>
            <person name="Gronow S."/>
            <person name="Severitt S."/>
            <person name="Schroder I."/>
            <person name="Tallon L."/>
            <person name="Sadzewicz L."/>
            <person name="Zhao X."/>
            <person name="Boylan J."/>
            <person name="Ott S."/>
            <person name="Bowen H."/>
            <person name="Vavikolanu K."/>
            <person name="Mehta A."/>
            <person name="Aluvathingal J."/>
            <person name="Nadendla S."/>
            <person name="Lowell S."/>
            <person name="Myers T."/>
            <person name="Yan Y."/>
            <person name="Sichtig H."/>
        </authorList>
    </citation>
    <scope>NUCLEOTIDE SEQUENCE [LARGE SCALE GENOMIC DNA]</scope>
    <source>
        <strain evidence="2 5">FDAARGOS_933</strain>
    </source>
</reference>
<name>A0A0T6UBY5_9GAMM</name>
<evidence type="ECO:0000313" key="5">
    <source>
        <dbReference type="Proteomes" id="UP000595101"/>
    </source>
</evidence>
<feature type="domain" description="Mce/MlaD" evidence="1">
    <location>
        <begin position="39"/>
        <end position="117"/>
    </location>
</feature>
<dbReference type="PANTHER" id="PTHR33371">
    <property type="entry name" value="INTERMEMBRANE PHOSPHOLIPID TRANSPORT SYSTEM BINDING PROTEIN MLAD-RELATED"/>
    <property type="match status" value="1"/>
</dbReference>
<accession>A0A0T6UBY5</accession>
<dbReference type="InterPro" id="IPR030970">
    <property type="entry name" value="ABC_MlaD"/>
</dbReference>
<keyword evidence="6" id="KW-1185">Reference proteome</keyword>
<protein>
    <submittedName>
        <fullName evidence="2">Outer membrane lipid asymmetry maintenance protein MlaD</fullName>
    </submittedName>
</protein>
<dbReference type="GO" id="GO:0005543">
    <property type="term" value="F:phospholipid binding"/>
    <property type="evidence" value="ECO:0007669"/>
    <property type="project" value="TreeGrafter"/>
</dbReference>
<dbReference type="EMBL" id="CP136584">
    <property type="protein sequence ID" value="WOE66193.1"/>
    <property type="molecule type" value="Genomic_DNA"/>
</dbReference>
<evidence type="ECO:0000313" key="4">
    <source>
        <dbReference type="EMBL" id="WOE66193.1"/>
    </source>
</evidence>
<proteinExistence type="predicted"/>
<dbReference type="NCBIfam" id="TIGR04430">
    <property type="entry name" value="OM_asym_MlaD"/>
    <property type="match status" value="1"/>
</dbReference>
<organism evidence="2 5">
    <name type="scientific">Aeromonas allosaccharophila</name>
    <dbReference type="NCBI Taxonomy" id="656"/>
    <lineage>
        <taxon>Bacteria</taxon>
        <taxon>Pseudomonadati</taxon>
        <taxon>Pseudomonadota</taxon>
        <taxon>Gammaproteobacteria</taxon>
        <taxon>Aeromonadales</taxon>
        <taxon>Aeromonadaceae</taxon>
        <taxon>Aeromonas</taxon>
    </lineage>
</organism>